<comment type="caution">
    <text evidence="1">The sequence shown here is derived from an EMBL/GenBank/DDBJ whole genome shotgun (WGS) entry which is preliminary data.</text>
</comment>
<gene>
    <name evidence="1" type="ORF">ALQ74_200129</name>
</gene>
<name>A0A3M3FSQ6_PSESG</name>
<organism evidence="1 2">
    <name type="scientific">Pseudomonas savastanoi pv. glycinea</name>
    <name type="common">Pseudomonas syringae pv. glycinea</name>
    <dbReference type="NCBI Taxonomy" id="318"/>
    <lineage>
        <taxon>Bacteria</taxon>
        <taxon>Pseudomonadati</taxon>
        <taxon>Pseudomonadota</taxon>
        <taxon>Gammaproteobacteria</taxon>
        <taxon>Pseudomonadales</taxon>
        <taxon>Pseudomonadaceae</taxon>
        <taxon>Pseudomonas</taxon>
    </lineage>
</organism>
<sequence>MSSICAAGIGKLLNCDWLRRASGKSDGVTPATPSRVQCAINCCSSTAYSSASRCTVSRSNTAPLKVQLRRNSPPYTWPLMLSGAANGASALCDAPLLSAEGVNNAPCASKLPSNCPR</sequence>
<dbReference type="Proteomes" id="UP000279057">
    <property type="component" value="Unassembled WGS sequence"/>
</dbReference>
<proteinExistence type="predicted"/>
<protein>
    <submittedName>
        <fullName evidence="1">Uncharacterized protein</fullName>
    </submittedName>
</protein>
<accession>A0A3M3FSQ6</accession>
<reference evidence="1 2" key="1">
    <citation type="submission" date="2018-08" db="EMBL/GenBank/DDBJ databases">
        <title>Recombination of ecologically and evolutionarily significant loci maintains genetic cohesion in the Pseudomonas syringae species complex.</title>
        <authorList>
            <person name="Dillon M."/>
            <person name="Thakur S."/>
            <person name="Almeida R.N.D."/>
            <person name="Weir B.S."/>
            <person name="Guttman D.S."/>
        </authorList>
    </citation>
    <scope>NUCLEOTIDE SEQUENCE [LARGE SCALE GENOMIC DNA]</scope>
    <source>
        <strain evidence="1 2">ICMP 4332</strain>
    </source>
</reference>
<evidence type="ECO:0000313" key="1">
    <source>
        <dbReference type="EMBL" id="RMM64062.1"/>
    </source>
</evidence>
<evidence type="ECO:0000313" key="2">
    <source>
        <dbReference type="Proteomes" id="UP000279057"/>
    </source>
</evidence>
<dbReference type="EMBL" id="RBOM01000152">
    <property type="protein sequence ID" value="RMM64062.1"/>
    <property type="molecule type" value="Genomic_DNA"/>
</dbReference>
<dbReference type="AlphaFoldDB" id="A0A3M3FSQ6"/>